<dbReference type="KEGG" id="cik:H0194_02370"/>
<dbReference type="EMBL" id="CP059404">
    <property type="protein sequence ID" value="QNE89905.1"/>
    <property type="molecule type" value="Genomic_DNA"/>
</dbReference>
<dbReference type="AlphaFoldDB" id="A0A7G7CQN9"/>
<evidence type="ECO:0000313" key="2">
    <source>
        <dbReference type="Proteomes" id="UP000515743"/>
    </source>
</evidence>
<proteinExistence type="predicted"/>
<protein>
    <submittedName>
        <fullName evidence="1">Uncharacterized protein</fullName>
    </submittedName>
</protein>
<gene>
    <name evidence="1" type="ORF">H0194_02370</name>
</gene>
<dbReference type="RefSeq" id="WP_185176279.1">
    <property type="nucleotide sequence ID" value="NZ_CP059404.1"/>
</dbReference>
<accession>A0A7G7CQN9</accession>
<name>A0A7G7CQN9_9CORY</name>
<reference evidence="1 2" key="1">
    <citation type="submission" date="2020-07" db="EMBL/GenBank/DDBJ databases">
        <title>Complete genome and description of Corynebacterium incognita strain Marseille-Q3630 sp. nov.</title>
        <authorList>
            <person name="Boxberger M."/>
        </authorList>
    </citation>
    <scope>NUCLEOTIDE SEQUENCE [LARGE SCALE GENOMIC DNA]</scope>
    <source>
        <strain evidence="1 2">Marseille-Q3630</strain>
    </source>
</reference>
<keyword evidence="2" id="KW-1185">Reference proteome</keyword>
<organism evidence="1 2">
    <name type="scientific">Corynebacterium incognita</name>
    <dbReference type="NCBI Taxonomy" id="2754725"/>
    <lineage>
        <taxon>Bacteria</taxon>
        <taxon>Bacillati</taxon>
        <taxon>Actinomycetota</taxon>
        <taxon>Actinomycetes</taxon>
        <taxon>Mycobacteriales</taxon>
        <taxon>Corynebacteriaceae</taxon>
        <taxon>Corynebacterium</taxon>
    </lineage>
</organism>
<evidence type="ECO:0000313" key="1">
    <source>
        <dbReference type="EMBL" id="QNE89905.1"/>
    </source>
</evidence>
<sequence>MGTPLTLVSVDRADVAAVRDVLAPLPREGIYVRGATLLLETSYVGAGAADFYATAWRWSAADAELLFALCTRGRLVLTWESTVLLCGVEADLSDTYGSTAVRCDSVPALREFLAAVE</sequence>
<dbReference type="Proteomes" id="UP000515743">
    <property type="component" value="Chromosome"/>
</dbReference>